<reference evidence="1" key="1">
    <citation type="submission" date="2014-09" db="EMBL/GenBank/DDBJ databases">
        <authorList>
            <person name="Magalhaes I.L.F."/>
            <person name="Oliveira U."/>
            <person name="Santos F.R."/>
            <person name="Vidigal T.H.D.A."/>
            <person name="Brescovit A.D."/>
            <person name="Santos A.J."/>
        </authorList>
    </citation>
    <scope>NUCLEOTIDE SEQUENCE</scope>
    <source>
        <tissue evidence="1">Shoot tissue taken approximately 20 cm above the soil surface</tissue>
    </source>
</reference>
<organism evidence="1">
    <name type="scientific">Arundo donax</name>
    <name type="common">Giant reed</name>
    <name type="synonym">Donax arundinaceus</name>
    <dbReference type="NCBI Taxonomy" id="35708"/>
    <lineage>
        <taxon>Eukaryota</taxon>
        <taxon>Viridiplantae</taxon>
        <taxon>Streptophyta</taxon>
        <taxon>Embryophyta</taxon>
        <taxon>Tracheophyta</taxon>
        <taxon>Spermatophyta</taxon>
        <taxon>Magnoliopsida</taxon>
        <taxon>Liliopsida</taxon>
        <taxon>Poales</taxon>
        <taxon>Poaceae</taxon>
        <taxon>PACMAD clade</taxon>
        <taxon>Arundinoideae</taxon>
        <taxon>Arundineae</taxon>
        <taxon>Arundo</taxon>
    </lineage>
</organism>
<protein>
    <submittedName>
        <fullName evidence="1">Uncharacterized protein</fullName>
    </submittedName>
</protein>
<dbReference type="EMBL" id="GBRH01175830">
    <property type="protein sequence ID" value="JAE22066.1"/>
    <property type="molecule type" value="Transcribed_RNA"/>
</dbReference>
<evidence type="ECO:0000313" key="1">
    <source>
        <dbReference type="EMBL" id="JAE22066.1"/>
    </source>
</evidence>
<reference evidence="1" key="2">
    <citation type="journal article" date="2015" name="Data Brief">
        <title>Shoot transcriptome of the giant reed, Arundo donax.</title>
        <authorList>
            <person name="Barrero R.A."/>
            <person name="Guerrero F.D."/>
            <person name="Moolhuijzen P."/>
            <person name="Goolsby J.A."/>
            <person name="Tidwell J."/>
            <person name="Bellgard S.E."/>
            <person name="Bellgard M.I."/>
        </authorList>
    </citation>
    <scope>NUCLEOTIDE SEQUENCE</scope>
    <source>
        <tissue evidence="1">Shoot tissue taken approximately 20 cm above the soil surface</tissue>
    </source>
</reference>
<name>A0A0A9GHP6_ARUDO</name>
<accession>A0A0A9GHP6</accession>
<sequence>MRSRAALRVPRPGRPPSVYSFGDPWRLASIVLQLCKWSLLFKPCCFVSS</sequence>
<proteinExistence type="predicted"/>
<dbReference type="AlphaFoldDB" id="A0A0A9GHP6"/>